<name>R2RM46_9ENTE</name>
<proteinExistence type="predicted"/>
<dbReference type="HOGENOM" id="CLU_2493084_0_0_9"/>
<sequence length="86" mass="10187">MGKRINRYRIKIHYKDGSKLTVNGRVAVWRDEEFKDDLERVGEILDRSRIGWDGFMTLRGERIEENKIIEAIKKGDAEIVECKQTY</sequence>
<evidence type="ECO:0000313" key="2">
    <source>
        <dbReference type="EMBL" id="EOT75717.1"/>
    </source>
</evidence>
<dbReference type="AlphaFoldDB" id="R2RM46"/>
<protein>
    <submittedName>
        <fullName evidence="1">Uncharacterized protein</fullName>
    </submittedName>
</protein>
<keyword evidence="4" id="KW-1185">Reference proteome</keyword>
<reference evidence="1 3" key="1">
    <citation type="submission" date="2013-02" db="EMBL/GenBank/DDBJ databases">
        <title>The Genome Sequence of Enterococcus raffinosus ATCC_49464.</title>
        <authorList>
            <consortium name="The Broad Institute Genome Sequencing Platform"/>
            <consortium name="The Broad Institute Genome Sequencing Center for Infectious Disease"/>
            <person name="Earl A.M."/>
            <person name="Gilmore M.S."/>
            <person name="Lebreton F."/>
            <person name="Walker B."/>
            <person name="Young S.K."/>
            <person name="Zeng Q."/>
            <person name="Gargeya S."/>
            <person name="Fitzgerald M."/>
            <person name="Haas B."/>
            <person name="Abouelleil A."/>
            <person name="Alvarado L."/>
            <person name="Arachchi H.M."/>
            <person name="Berlin A.M."/>
            <person name="Chapman S.B."/>
            <person name="Dewar J."/>
            <person name="Goldberg J."/>
            <person name="Griggs A."/>
            <person name="Gujja S."/>
            <person name="Hansen M."/>
            <person name="Howarth C."/>
            <person name="Imamovic A."/>
            <person name="Larimer J."/>
            <person name="McCowan C."/>
            <person name="Murphy C."/>
            <person name="Neiman D."/>
            <person name="Pearson M."/>
            <person name="Priest M."/>
            <person name="Roberts A."/>
            <person name="Saif S."/>
            <person name="Shea T."/>
            <person name="Sisk P."/>
            <person name="Sykes S."/>
            <person name="Wortman J."/>
            <person name="Nusbaum C."/>
            <person name="Birren B."/>
        </authorList>
    </citation>
    <scope>NUCLEOTIDE SEQUENCE [LARGE SCALE GENOMIC DNA]</scope>
    <source>
        <strain evidence="1 3">ATCC 49464</strain>
    </source>
</reference>
<dbReference type="PATRIC" id="fig|1158602.3.peg.2599"/>
<evidence type="ECO:0000313" key="4">
    <source>
        <dbReference type="Proteomes" id="UP000014158"/>
    </source>
</evidence>
<dbReference type="EMBL" id="ASWF01000003">
    <property type="protein sequence ID" value="EOT75717.1"/>
    <property type="molecule type" value="Genomic_DNA"/>
</dbReference>
<accession>R2RM46</accession>
<reference evidence="2 4" key="2">
    <citation type="submission" date="2013-03" db="EMBL/GenBank/DDBJ databases">
        <title>The Genome Sequence of Enterococcus raffinosus ATCC_49464 (PacBio/Illumina hybrid assembly).</title>
        <authorList>
            <consortium name="The Broad Institute Genomics Platform"/>
            <consortium name="The Broad Institute Genome Sequencing Center for Infectious Disease"/>
            <person name="Earl A."/>
            <person name="Russ C."/>
            <person name="Gilmore M."/>
            <person name="Surin D."/>
            <person name="Walker B."/>
            <person name="Young S."/>
            <person name="Zeng Q."/>
            <person name="Gargeya S."/>
            <person name="Fitzgerald M."/>
            <person name="Haas B."/>
            <person name="Abouelleil A."/>
            <person name="Allen A.W."/>
            <person name="Alvarado L."/>
            <person name="Arachchi H.M."/>
            <person name="Berlin A.M."/>
            <person name="Chapman S.B."/>
            <person name="Gainer-Dewar J."/>
            <person name="Goldberg J."/>
            <person name="Griggs A."/>
            <person name="Gujja S."/>
            <person name="Hansen M."/>
            <person name="Howarth C."/>
            <person name="Imamovic A."/>
            <person name="Ireland A."/>
            <person name="Larimer J."/>
            <person name="McCowan C."/>
            <person name="Murphy C."/>
            <person name="Pearson M."/>
            <person name="Poon T.W."/>
            <person name="Priest M."/>
            <person name="Roberts A."/>
            <person name="Saif S."/>
            <person name="Shea T."/>
            <person name="Sisk P."/>
            <person name="Sykes S."/>
            <person name="Wortman J."/>
            <person name="Nusbaum C."/>
            <person name="Birren B."/>
        </authorList>
    </citation>
    <scope>NUCLEOTIDE SEQUENCE [LARGE SCALE GENOMIC DNA]</scope>
    <source>
        <strain evidence="2 4">ATCC 49464</strain>
    </source>
</reference>
<evidence type="ECO:0000313" key="3">
    <source>
        <dbReference type="Proteomes" id="UP000013877"/>
    </source>
</evidence>
<organism evidence="1 3">
    <name type="scientific">Enterococcus raffinosus ATCC 49464</name>
    <dbReference type="NCBI Taxonomy" id="1158602"/>
    <lineage>
        <taxon>Bacteria</taxon>
        <taxon>Bacillati</taxon>
        <taxon>Bacillota</taxon>
        <taxon>Bacilli</taxon>
        <taxon>Lactobacillales</taxon>
        <taxon>Enterococcaceae</taxon>
        <taxon>Enterococcus</taxon>
    </lineage>
</organism>
<dbReference type="OrthoDB" id="9952047at2"/>
<dbReference type="RefSeq" id="WP_010745805.1">
    <property type="nucleotide sequence ID" value="NZ_ASWF01000003.1"/>
</dbReference>
<evidence type="ECO:0000313" key="1">
    <source>
        <dbReference type="EMBL" id="EOH77024.1"/>
    </source>
</evidence>
<comment type="caution">
    <text evidence="1">The sequence shown here is derived from an EMBL/GenBank/DDBJ whole genome shotgun (WGS) entry which is preliminary data.</text>
</comment>
<dbReference type="EMBL" id="AJAL01000014">
    <property type="protein sequence ID" value="EOH77024.1"/>
    <property type="molecule type" value="Genomic_DNA"/>
</dbReference>
<gene>
    <name evidence="2" type="ORF">I590_02541</name>
    <name evidence="1" type="ORF">UAK_02597</name>
</gene>
<dbReference type="Proteomes" id="UP000013877">
    <property type="component" value="Unassembled WGS sequence"/>
</dbReference>
<dbReference type="Proteomes" id="UP000014158">
    <property type="component" value="Unassembled WGS sequence"/>
</dbReference>